<dbReference type="EMBL" id="UGPY01000001">
    <property type="protein sequence ID" value="STY97899.1"/>
    <property type="molecule type" value="Genomic_DNA"/>
</dbReference>
<organism evidence="9 10">
    <name type="scientific">Faucicola osloensis</name>
    <name type="common">Moraxella osloensis</name>
    <dbReference type="NCBI Taxonomy" id="34062"/>
    <lineage>
        <taxon>Bacteria</taxon>
        <taxon>Pseudomonadati</taxon>
        <taxon>Pseudomonadota</taxon>
        <taxon>Gammaproteobacteria</taxon>
        <taxon>Moraxellales</taxon>
        <taxon>Moraxellaceae</taxon>
        <taxon>Faucicola</taxon>
    </lineage>
</organism>
<evidence type="ECO:0000256" key="3">
    <source>
        <dbReference type="ARBA" id="ARBA00022475"/>
    </source>
</evidence>
<sequence>MTSQTISKIDTATRAADKPIDHQSVPTAAVIETTMTTPPTRASSFVSQHHGVVWGFISVVTALTIWWAVTATGLVPSLFLPNPTSVWQQFVKVSTEGYMSATLIQHTFASLGRVFIALVLAVVVGVPIAIWMGTNRTVQAIFDPLLEFYRPIPPLAYLPLLVIWLGIGELTKITLIFLSILAPIIISTLQGILTVNKSRQFAALSLGATPSQLLWHVTLPSALPHILTGIRIGLGVGWSTLVAAELVAATKGLGFMIQSAAQFLSTDIVILGIIIIAVIAFILEILLRKLQANLAPWYGKY</sequence>
<dbReference type="AlphaFoldDB" id="A0A378QB09"/>
<feature type="transmembrane region" description="Helical" evidence="7">
    <location>
        <begin position="146"/>
        <end position="167"/>
    </location>
</feature>
<keyword evidence="6 7" id="KW-0472">Membrane</keyword>
<feature type="transmembrane region" description="Helical" evidence="7">
    <location>
        <begin position="114"/>
        <end position="134"/>
    </location>
</feature>
<keyword evidence="10" id="KW-1185">Reference proteome</keyword>
<evidence type="ECO:0000256" key="5">
    <source>
        <dbReference type="ARBA" id="ARBA00022989"/>
    </source>
</evidence>
<dbReference type="CDD" id="cd06261">
    <property type="entry name" value="TM_PBP2"/>
    <property type="match status" value="1"/>
</dbReference>
<gene>
    <name evidence="9" type="primary">ssuC_2</name>
    <name evidence="9" type="ORF">NCTC10465_01692</name>
</gene>
<reference evidence="9 10" key="1">
    <citation type="submission" date="2018-06" db="EMBL/GenBank/DDBJ databases">
        <authorList>
            <consortium name="Pathogen Informatics"/>
            <person name="Doyle S."/>
        </authorList>
    </citation>
    <scope>NUCLEOTIDE SEQUENCE [LARGE SCALE GENOMIC DNA]</scope>
    <source>
        <strain evidence="9 10">NCTC10465</strain>
    </source>
</reference>
<evidence type="ECO:0000256" key="6">
    <source>
        <dbReference type="ARBA" id="ARBA00023136"/>
    </source>
</evidence>
<dbReference type="GO" id="GO:0010438">
    <property type="term" value="P:cellular response to sulfur starvation"/>
    <property type="evidence" value="ECO:0007669"/>
    <property type="project" value="TreeGrafter"/>
</dbReference>
<evidence type="ECO:0000256" key="1">
    <source>
        <dbReference type="ARBA" id="ARBA00004651"/>
    </source>
</evidence>
<keyword evidence="5 7" id="KW-1133">Transmembrane helix</keyword>
<evidence type="ECO:0000313" key="10">
    <source>
        <dbReference type="Proteomes" id="UP000255230"/>
    </source>
</evidence>
<keyword evidence="4 7" id="KW-0812">Transmembrane</keyword>
<dbReference type="Gene3D" id="1.10.3720.10">
    <property type="entry name" value="MetI-like"/>
    <property type="match status" value="1"/>
</dbReference>
<evidence type="ECO:0000313" key="9">
    <source>
        <dbReference type="EMBL" id="STY97899.1"/>
    </source>
</evidence>
<comment type="subcellular location">
    <subcellularLocation>
        <location evidence="1 7">Cell membrane</location>
        <topology evidence="1 7">Multi-pass membrane protein</topology>
    </subcellularLocation>
</comment>
<dbReference type="PROSITE" id="PS50928">
    <property type="entry name" value="ABC_TM1"/>
    <property type="match status" value="1"/>
</dbReference>
<evidence type="ECO:0000259" key="8">
    <source>
        <dbReference type="PROSITE" id="PS50928"/>
    </source>
</evidence>
<feature type="transmembrane region" description="Helical" evidence="7">
    <location>
        <begin position="173"/>
        <end position="195"/>
    </location>
</feature>
<feature type="transmembrane region" description="Helical" evidence="7">
    <location>
        <begin position="51"/>
        <end position="69"/>
    </location>
</feature>
<dbReference type="PANTHER" id="PTHR30151">
    <property type="entry name" value="ALKANE SULFONATE ABC TRANSPORTER-RELATED, MEMBRANE SUBUNIT"/>
    <property type="match status" value="1"/>
</dbReference>
<dbReference type="GO" id="GO:0042918">
    <property type="term" value="P:alkanesulfonate transmembrane transport"/>
    <property type="evidence" value="ECO:0007669"/>
    <property type="project" value="UniProtKB-ARBA"/>
</dbReference>
<dbReference type="InterPro" id="IPR000515">
    <property type="entry name" value="MetI-like"/>
</dbReference>
<feature type="domain" description="ABC transmembrane type-1" evidence="8">
    <location>
        <begin position="107"/>
        <end position="287"/>
    </location>
</feature>
<dbReference type="FunFam" id="1.10.3720.10:FF:000003">
    <property type="entry name" value="Aliphatic sulfonate ABC transporter permease"/>
    <property type="match status" value="1"/>
</dbReference>
<dbReference type="Proteomes" id="UP000255230">
    <property type="component" value="Unassembled WGS sequence"/>
</dbReference>
<name>A0A378QB09_FAUOS</name>
<accession>A0A378QB09</accession>
<evidence type="ECO:0000256" key="2">
    <source>
        <dbReference type="ARBA" id="ARBA00022448"/>
    </source>
</evidence>
<comment type="similarity">
    <text evidence="7">Belongs to the binding-protein-dependent transport system permease family.</text>
</comment>
<protein>
    <submittedName>
        <fullName evidence="9">Aliphatic sulfonates transport permease protein ssuC</fullName>
    </submittedName>
</protein>
<dbReference type="PANTHER" id="PTHR30151:SF25">
    <property type="entry name" value="TAURINE TRANSPORT SYSTEM PERMEASE PROTEIN TAUC"/>
    <property type="match status" value="1"/>
</dbReference>
<feature type="transmembrane region" description="Helical" evidence="7">
    <location>
        <begin position="268"/>
        <end position="287"/>
    </location>
</feature>
<evidence type="ECO:0000256" key="7">
    <source>
        <dbReference type="RuleBase" id="RU363032"/>
    </source>
</evidence>
<dbReference type="GO" id="GO:0005886">
    <property type="term" value="C:plasma membrane"/>
    <property type="evidence" value="ECO:0007669"/>
    <property type="project" value="UniProtKB-SubCell"/>
</dbReference>
<dbReference type="Pfam" id="PF00528">
    <property type="entry name" value="BPD_transp_1"/>
    <property type="match status" value="1"/>
</dbReference>
<proteinExistence type="inferred from homology"/>
<keyword evidence="3" id="KW-1003">Cell membrane</keyword>
<keyword evidence="2 7" id="KW-0813">Transport</keyword>
<evidence type="ECO:0000256" key="4">
    <source>
        <dbReference type="ARBA" id="ARBA00022692"/>
    </source>
</evidence>
<dbReference type="SUPFAM" id="SSF161098">
    <property type="entry name" value="MetI-like"/>
    <property type="match status" value="1"/>
</dbReference>
<feature type="transmembrane region" description="Helical" evidence="7">
    <location>
        <begin position="229"/>
        <end position="248"/>
    </location>
</feature>
<dbReference type="InterPro" id="IPR035906">
    <property type="entry name" value="MetI-like_sf"/>
</dbReference>